<dbReference type="InterPro" id="IPR000073">
    <property type="entry name" value="AB_hydrolase_1"/>
</dbReference>
<dbReference type="Proteomes" id="UP000051497">
    <property type="component" value="Unassembled WGS sequence"/>
</dbReference>
<dbReference type="EC" id="3.1.1.10" evidence="4"/>
<accession>A0A0Q9YZI3</accession>
<keyword evidence="6" id="KW-1185">Reference proteome</keyword>
<dbReference type="OrthoDB" id="149912at2"/>
<dbReference type="GO" id="GO:0050357">
    <property type="term" value="F:tropinesterase activity"/>
    <property type="evidence" value="ECO:0007669"/>
    <property type="project" value="UniProtKB-EC"/>
</dbReference>
<evidence type="ECO:0000313" key="4">
    <source>
        <dbReference type="EMBL" id="KRG22183.1"/>
    </source>
</evidence>
<organism evidence="4">
    <name type="scientific">Candidatus Berkiella aquae</name>
    <dbReference type="NCBI Taxonomy" id="295108"/>
    <lineage>
        <taxon>Bacteria</taxon>
        <taxon>Pseudomonadati</taxon>
        <taxon>Pseudomonadota</taxon>
        <taxon>Gammaproteobacteria</taxon>
        <taxon>Candidatus Berkiellales</taxon>
        <taxon>Candidatus Berkiellaceae</taxon>
        <taxon>Candidatus Berkiella</taxon>
    </lineage>
</organism>
<protein>
    <submittedName>
        <fullName evidence="5">Alpha/beta hydrolase</fullName>
    </submittedName>
    <submittedName>
        <fullName evidence="4">Tropinesterase</fullName>
        <ecNumber evidence="4">3.1.1.10</ecNumber>
    </submittedName>
</protein>
<dbReference type="RefSeq" id="WP_075065245.1">
    <property type="nucleotide sequence ID" value="NZ_LKAJ02000001.1"/>
</dbReference>
<feature type="domain" description="AB hydrolase-1" evidence="3">
    <location>
        <begin position="31"/>
        <end position="274"/>
    </location>
</feature>
<dbReference type="Gene3D" id="3.40.50.1820">
    <property type="entry name" value="alpha/beta hydrolase"/>
    <property type="match status" value="1"/>
</dbReference>
<dbReference type="InterPro" id="IPR029058">
    <property type="entry name" value="AB_hydrolase_fold"/>
</dbReference>
<comment type="caution">
    <text evidence="4">The sequence shown here is derived from an EMBL/GenBank/DDBJ whole genome shotgun (WGS) entry which is preliminary data.</text>
</comment>
<dbReference type="EMBL" id="LKAJ02000001">
    <property type="protein sequence ID" value="MCS5712614.1"/>
    <property type="molecule type" value="Genomic_DNA"/>
</dbReference>
<dbReference type="STRING" id="295108.HT99x_00602"/>
<dbReference type="InterPro" id="IPR050266">
    <property type="entry name" value="AB_hydrolase_sf"/>
</dbReference>
<dbReference type="PANTHER" id="PTHR43798">
    <property type="entry name" value="MONOACYLGLYCEROL LIPASE"/>
    <property type="match status" value="1"/>
</dbReference>
<evidence type="ECO:0000256" key="2">
    <source>
        <dbReference type="ARBA" id="ARBA00022801"/>
    </source>
</evidence>
<reference evidence="5" key="2">
    <citation type="journal article" date="2016" name="Genome Announc.">
        <title>Draft Genome Sequences of Two Novel Amoeba-Resistant Intranuclear Bacteria, 'Candidatus Berkiella cookevillensis' and 'Candidatus Berkiella aquae'.</title>
        <authorList>
            <person name="Mehari Y.T."/>
            <person name="Arivett B.A."/>
            <person name="Farone A.L."/>
            <person name="Gunderson J.H."/>
            <person name="Farone M.B."/>
        </authorList>
    </citation>
    <scope>NUCLEOTIDE SEQUENCE</scope>
    <source>
        <strain evidence="5">HT99</strain>
    </source>
</reference>
<dbReference type="EMBL" id="LKAJ01000002">
    <property type="protein sequence ID" value="KRG22183.1"/>
    <property type="molecule type" value="Genomic_DNA"/>
</dbReference>
<evidence type="ECO:0000313" key="6">
    <source>
        <dbReference type="Proteomes" id="UP000051497"/>
    </source>
</evidence>
<dbReference type="AlphaFoldDB" id="A0A0Q9YZI3"/>
<evidence type="ECO:0000313" key="5">
    <source>
        <dbReference type="EMBL" id="MCS5712614.1"/>
    </source>
</evidence>
<evidence type="ECO:0000259" key="3">
    <source>
        <dbReference type="Pfam" id="PF12697"/>
    </source>
</evidence>
<sequence length="284" mass="31090">MSVKETTFEINGQIIAAKIWNENRGTPTLALHGWLDNAGTFDRLAPLLKTSHIVAIDFPGHGFSSHKPMACPIHLIDMVIDSVSVANHLGWDSFALLGHSLGACIASLIAGAIPSRIQYSLLVDALGPLSRAAQIAPSQLGVYLEQMVTIPFKSAPQYSSVQDALNARLKVNAMKAQSCAHIVERGLKQLDNQQWTWRTDPRLLMPLPTSLTEEQVLAFLSKISSPLCLVRPFNGYPFPDDLMQGRVNAVAHAKIMTIPGEHHVHLDDSQQVAECFNRFLGTIS</sequence>
<evidence type="ECO:0000256" key="1">
    <source>
        <dbReference type="ARBA" id="ARBA00008645"/>
    </source>
</evidence>
<dbReference type="GO" id="GO:0016020">
    <property type="term" value="C:membrane"/>
    <property type="evidence" value="ECO:0007669"/>
    <property type="project" value="TreeGrafter"/>
</dbReference>
<keyword evidence="2 4" id="KW-0378">Hydrolase</keyword>
<dbReference type="PANTHER" id="PTHR43798:SF14">
    <property type="entry name" value="SERINE HYDROLASE-LIKE PROTEIN DDB_G0286239"/>
    <property type="match status" value="1"/>
</dbReference>
<reference evidence="4" key="1">
    <citation type="submission" date="2015-09" db="EMBL/GenBank/DDBJ databases">
        <title>Draft Genome Sequences of Two Novel Amoeba-resistant Intranuclear Bacteria, Candidatus Berkiella cookevillensis and Candidatus Berkiella aquae.</title>
        <authorList>
            <person name="Mehari Y.T."/>
            <person name="Arivett B.A."/>
            <person name="Farone A.L."/>
            <person name="Gunderson J.H."/>
            <person name="Farone M.B."/>
        </authorList>
    </citation>
    <scope>NUCLEOTIDE SEQUENCE [LARGE SCALE GENOMIC DNA]</scope>
    <source>
        <strain evidence="4">HT99</strain>
    </source>
</reference>
<dbReference type="SUPFAM" id="SSF53474">
    <property type="entry name" value="alpha/beta-Hydrolases"/>
    <property type="match status" value="1"/>
</dbReference>
<proteinExistence type="inferred from homology"/>
<comment type="similarity">
    <text evidence="1">Belongs to the AB hydrolase superfamily.</text>
</comment>
<name>A0A0Q9YZI3_9GAMM</name>
<reference evidence="5" key="3">
    <citation type="submission" date="2021-06" db="EMBL/GenBank/DDBJ databases">
        <title>Genomic Description and Analysis of Intracellular Bacteria, Candidatus Berkiella cookevillensis and Candidatus Berkiella aquae.</title>
        <authorList>
            <person name="Kidane D.T."/>
            <person name="Mehari Y.T."/>
            <person name="Rice F.C."/>
            <person name="Arivett B.A."/>
            <person name="Farone A.L."/>
            <person name="Berk S.G."/>
            <person name="Farone M.B."/>
        </authorList>
    </citation>
    <scope>NUCLEOTIDE SEQUENCE</scope>
    <source>
        <strain evidence="5">HT99</strain>
    </source>
</reference>
<dbReference type="Pfam" id="PF12697">
    <property type="entry name" value="Abhydrolase_6"/>
    <property type="match status" value="1"/>
</dbReference>
<gene>
    <name evidence="4" type="ORF">HT99x_00602</name>
    <name evidence="5" type="ORF">HT99x_014330</name>
</gene>